<keyword evidence="4" id="KW-0678">Repressor</keyword>
<dbReference type="SUPFAM" id="SSF46689">
    <property type="entry name" value="Homeodomain-like"/>
    <property type="match status" value="1"/>
</dbReference>
<keyword evidence="8" id="KW-0902">Two-component regulatory system</keyword>
<evidence type="ECO:0000256" key="11">
    <source>
        <dbReference type="ARBA" id="ARBA00023159"/>
    </source>
</evidence>
<dbReference type="EMBL" id="JARRAG010000002">
    <property type="protein sequence ID" value="MDG3005768.1"/>
    <property type="molecule type" value="Genomic_DNA"/>
</dbReference>
<evidence type="ECO:0000256" key="12">
    <source>
        <dbReference type="ARBA" id="ARBA00023163"/>
    </source>
</evidence>
<dbReference type="InterPro" id="IPR058031">
    <property type="entry name" value="AAA_lid_NorR"/>
</dbReference>
<dbReference type="Gene3D" id="1.10.10.60">
    <property type="entry name" value="Homeodomain-like"/>
    <property type="match status" value="1"/>
</dbReference>
<dbReference type="PROSITE" id="PS00676">
    <property type="entry name" value="SIGMA54_INTERACT_2"/>
    <property type="match status" value="1"/>
</dbReference>
<keyword evidence="10" id="KW-0238">DNA-binding</keyword>
<keyword evidence="5 16" id="KW-0597">Phosphoprotein</keyword>
<dbReference type="SUPFAM" id="SSF52172">
    <property type="entry name" value="CheY-like"/>
    <property type="match status" value="1"/>
</dbReference>
<evidence type="ECO:0000313" key="20">
    <source>
        <dbReference type="EMBL" id="MDG3005768.1"/>
    </source>
</evidence>
<evidence type="ECO:0000256" key="15">
    <source>
        <dbReference type="ARBA" id="ARBA00031910"/>
    </source>
</evidence>
<evidence type="ECO:0000256" key="7">
    <source>
        <dbReference type="ARBA" id="ARBA00022840"/>
    </source>
</evidence>
<evidence type="ECO:0000259" key="18">
    <source>
        <dbReference type="PROSITE" id="PS50045"/>
    </source>
</evidence>
<keyword evidence="21" id="KW-1185">Reference proteome</keyword>
<dbReference type="Gene3D" id="3.40.50.300">
    <property type="entry name" value="P-loop containing nucleotide triphosphate hydrolases"/>
    <property type="match status" value="1"/>
</dbReference>
<dbReference type="Gene3D" id="3.40.50.2300">
    <property type="match status" value="1"/>
</dbReference>
<dbReference type="InterPro" id="IPR003593">
    <property type="entry name" value="AAA+_ATPase"/>
</dbReference>
<comment type="caution">
    <text evidence="20">The sequence shown here is derived from an EMBL/GenBank/DDBJ whole genome shotgun (WGS) entry which is preliminary data.</text>
</comment>
<dbReference type="Pfam" id="PF25601">
    <property type="entry name" value="AAA_lid_14"/>
    <property type="match status" value="1"/>
</dbReference>
<dbReference type="SMART" id="SM00382">
    <property type="entry name" value="AAA"/>
    <property type="match status" value="1"/>
</dbReference>
<dbReference type="PROSITE" id="PS50110">
    <property type="entry name" value="RESPONSE_REGULATORY"/>
    <property type="match status" value="1"/>
</dbReference>
<dbReference type="InterPro" id="IPR011006">
    <property type="entry name" value="CheY-like_superfamily"/>
</dbReference>
<dbReference type="PRINTS" id="PR01590">
    <property type="entry name" value="HTHFIS"/>
</dbReference>
<dbReference type="Pfam" id="PF00158">
    <property type="entry name" value="Sigma54_activat"/>
    <property type="match status" value="1"/>
</dbReference>
<dbReference type="InterPro" id="IPR027417">
    <property type="entry name" value="P-loop_NTPase"/>
</dbReference>
<evidence type="ECO:0000259" key="19">
    <source>
        <dbReference type="PROSITE" id="PS50110"/>
    </source>
</evidence>
<protein>
    <recommendedName>
        <fullName evidence="2">DNA-binding transcriptional regulator NtrC</fullName>
    </recommendedName>
    <alternativeName>
        <fullName evidence="14">Nitrogen regulation protein NR(I)</fullName>
    </alternativeName>
    <alternativeName>
        <fullName evidence="15">Nitrogen regulator I</fullName>
    </alternativeName>
</protein>
<evidence type="ECO:0000256" key="13">
    <source>
        <dbReference type="ARBA" id="ARBA00023231"/>
    </source>
</evidence>
<evidence type="ECO:0000256" key="8">
    <source>
        <dbReference type="ARBA" id="ARBA00023012"/>
    </source>
</evidence>
<evidence type="ECO:0000256" key="9">
    <source>
        <dbReference type="ARBA" id="ARBA00023015"/>
    </source>
</evidence>
<dbReference type="InterPro" id="IPR002078">
    <property type="entry name" value="Sigma_54_int"/>
</dbReference>
<proteinExistence type="predicted"/>
<dbReference type="Gene3D" id="1.10.8.60">
    <property type="match status" value="1"/>
</dbReference>
<keyword evidence="6" id="KW-0547">Nucleotide-binding</keyword>
<feature type="domain" description="Sigma-54 factor interaction" evidence="18">
    <location>
        <begin position="140"/>
        <end position="368"/>
    </location>
</feature>
<sequence>MSRVLIVDDEASICWAFGEYLGDLGHDVAVASTAEEGLDAARRGPFDAVVLDVRLPGMDGLSAMGAFRDRLGAAPIIIVTAFGSLDTAVRAMEAGAFDYLVKPFDLDQAGAVVQRALESGAGVREEPRPRGTGAGPHMRLVGSSPPMQALFKQIALVAATDVPVLITGESGTGKELVARAIHENSPRRPRTFLPVCLAALSPGLVEGELFGHMRGSFTGASQDRKGLLELAAGGTVLLDEIGDVPLGMQVKLLRAIEHREVTPVGDARPRPIDVRFLAATNRPLPKLMAEGQFREDLFFRLSVFPIHIPPLRDRLEDVPDLARHFLAQVDPRQGGEVALRDDTLAELRRRPWSGNVRELRNAIERAAIIARGGPILPEHLPPEVAGHGPEAGPGGEGLDAMLARWTETLLKTLPDPDAEGADSLYDRFLAQVEPPMLRTVLRRESGNKALAAQRIGIHRSTLRQKLRKYGLE</sequence>
<dbReference type="CDD" id="cd00009">
    <property type="entry name" value="AAA"/>
    <property type="match status" value="1"/>
</dbReference>
<dbReference type="Pfam" id="PF00072">
    <property type="entry name" value="Response_reg"/>
    <property type="match status" value="1"/>
</dbReference>
<dbReference type="InterPro" id="IPR001789">
    <property type="entry name" value="Sig_transdc_resp-reg_receiver"/>
</dbReference>
<evidence type="ECO:0000256" key="16">
    <source>
        <dbReference type="PROSITE-ProRule" id="PRU00169"/>
    </source>
</evidence>
<dbReference type="PROSITE" id="PS50045">
    <property type="entry name" value="SIGMA54_INTERACT_4"/>
    <property type="match status" value="1"/>
</dbReference>
<evidence type="ECO:0000256" key="1">
    <source>
        <dbReference type="ARBA" id="ARBA00004496"/>
    </source>
</evidence>
<dbReference type="SMART" id="SM00448">
    <property type="entry name" value="REC"/>
    <property type="match status" value="1"/>
</dbReference>
<evidence type="ECO:0000313" key="21">
    <source>
        <dbReference type="Proteomes" id="UP001216907"/>
    </source>
</evidence>
<feature type="region of interest" description="Disordered" evidence="17">
    <location>
        <begin position="120"/>
        <end position="139"/>
    </location>
</feature>
<evidence type="ECO:0000256" key="3">
    <source>
        <dbReference type="ARBA" id="ARBA00022490"/>
    </source>
</evidence>
<dbReference type="PANTHER" id="PTHR32071:SF95">
    <property type="entry name" value="DNA-BINDING TRANSCRIPTIONAL REGULATOR NTRC"/>
    <property type="match status" value="1"/>
</dbReference>
<comment type="subcellular location">
    <subcellularLocation>
        <location evidence="1">Cytoplasm</location>
    </subcellularLocation>
</comment>
<name>A0ABT6FDW4_9BACT</name>
<dbReference type="PANTHER" id="PTHR32071">
    <property type="entry name" value="TRANSCRIPTIONAL REGULATORY PROTEIN"/>
    <property type="match status" value="1"/>
</dbReference>
<reference evidence="20 21" key="1">
    <citation type="submission" date="2023-03" db="EMBL/GenBank/DDBJ databases">
        <title>Paludisphaera mucosa sp. nov. a novel planctomycete from northern fen.</title>
        <authorList>
            <person name="Ivanova A."/>
        </authorList>
    </citation>
    <scope>NUCLEOTIDE SEQUENCE [LARGE SCALE GENOMIC DNA]</scope>
    <source>
        <strain evidence="20 21">Pla2</strain>
    </source>
</reference>
<feature type="modified residue" description="4-aspartylphosphate" evidence="16">
    <location>
        <position position="52"/>
    </location>
</feature>
<keyword evidence="9" id="KW-0805">Transcription regulation</keyword>
<keyword evidence="7" id="KW-0067">ATP-binding</keyword>
<dbReference type="RefSeq" id="WP_277862098.1">
    <property type="nucleotide sequence ID" value="NZ_JARRAG010000002.1"/>
</dbReference>
<dbReference type="InterPro" id="IPR025943">
    <property type="entry name" value="Sigma_54_int_dom_ATP-bd_2"/>
</dbReference>
<keyword evidence="12" id="KW-0804">Transcription</keyword>
<accession>A0ABT6FDW4</accession>
<dbReference type="Proteomes" id="UP001216907">
    <property type="component" value="Unassembled WGS sequence"/>
</dbReference>
<dbReference type="InterPro" id="IPR002197">
    <property type="entry name" value="HTH_Fis"/>
</dbReference>
<feature type="domain" description="Response regulatory" evidence="19">
    <location>
        <begin position="3"/>
        <end position="117"/>
    </location>
</feature>
<dbReference type="InterPro" id="IPR025662">
    <property type="entry name" value="Sigma_54_int_dom_ATP-bd_1"/>
</dbReference>
<evidence type="ECO:0000256" key="5">
    <source>
        <dbReference type="ARBA" id="ARBA00022553"/>
    </source>
</evidence>
<evidence type="ECO:0000256" key="4">
    <source>
        <dbReference type="ARBA" id="ARBA00022491"/>
    </source>
</evidence>
<evidence type="ECO:0000256" key="6">
    <source>
        <dbReference type="ARBA" id="ARBA00022741"/>
    </source>
</evidence>
<keyword evidence="13" id="KW-0535">Nitrogen fixation</keyword>
<dbReference type="SUPFAM" id="SSF52540">
    <property type="entry name" value="P-loop containing nucleoside triphosphate hydrolases"/>
    <property type="match status" value="1"/>
</dbReference>
<evidence type="ECO:0000256" key="17">
    <source>
        <dbReference type="SAM" id="MobiDB-lite"/>
    </source>
</evidence>
<dbReference type="PROSITE" id="PS00675">
    <property type="entry name" value="SIGMA54_INTERACT_1"/>
    <property type="match status" value="1"/>
</dbReference>
<dbReference type="InterPro" id="IPR009057">
    <property type="entry name" value="Homeodomain-like_sf"/>
</dbReference>
<dbReference type="Pfam" id="PF02954">
    <property type="entry name" value="HTH_8"/>
    <property type="match status" value="1"/>
</dbReference>
<gene>
    <name evidence="20" type="ORF">PZE19_18425</name>
</gene>
<evidence type="ECO:0000256" key="10">
    <source>
        <dbReference type="ARBA" id="ARBA00023125"/>
    </source>
</evidence>
<evidence type="ECO:0000256" key="2">
    <source>
        <dbReference type="ARBA" id="ARBA00019059"/>
    </source>
</evidence>
<keyword evidence="11" id="KW-0010">Activator</keyword>
<keyword evidence="3" id="KW-0963">Cytoplasm</keyword>
<organism evidence="20 21">
    <name type="scientific">Paludisphaera mucosa</name>
    <dbReference type="NCBI Taxonomy" id="3030827"/>
    <lineage>
        <taxon>Bacteria</taxon>
        <taxon>Pseudomonadati</taxon>
        <taxon>Planctomycetota</taxon>
        <taxon>Planctomycetia</taxon>
        <taxon>Isosphaerales</taxon>
        <taxon>Isosphaeraceae</taxon>
        <taxon>Paludisphaera</taxon>
    </lineage>
</organism>
<evidence type="ECO:0000256" key="14">
    <source>
        <dbReference type="ARBA" id="ARBA00029881"/>
    </source>
</evidence>